<dbReference type="InterPro" id="IPR000648">
    <property type="entry name" value="Oxysterol-bd"/>
</dbReference>
<dbReference type="VEuPathDB" id="AmoebaDB:EHI5A_100320"/>
<dbReference type="VEuPathDB" id="AmoebaDB:EHI_050360"/>
<dbReference type="InterPro" id="IPR037239">
    <property type="entry name" value="OSBP_sf"/>
</dbReference>
<dbReference type="eggNOG" id="KOG2210">
    <property type="taxonomic scope" value="Eukaryota"/>
</dbReference>
<gene>
    <name evidence="9" type="ORF">CL6EHI_050360</name>
</gene>
<feature type="region of interest" description="Disordered" evidence="6">
    <location>
        <begin position="667"/>
        <end position="693"/>
    </location>
</feature>
<evidence type="ECO:0000256" key="4">
    <source>
        <dbReference type="ARBA" id="ARBA00023121"/>
    </source>
</evidence>
<evidence type="ECO:0000259" key="8">
    <source>
        <dbReference type="PROSITE" id="PS50003"/>
    </source>
</evidence>
<protein>
    <submittedName>
        <fullName evidence="9">Oxysterol binding protein putative</fullName>
    </submittedName>
</protein>
<evidence type="ECO:0000256" key="6">
    <source>
        <dbReference type="SAM" id="MobiDB-lite"/>
    </source>
</evidence>
<reference evidence="9 10" key="1">
    <citation type="submission" date="2016-05" db="EMBL/GenBank/DDBJ databases">
        <title>First whole genome sequencing of Entamoeba histolytica HM1:IMSS-clone-6.</title>
        <authorList>
            <person name="Mukherjee Avik.K."/>
            <person name="Izumyama S."/>
            <person name="Nakada-Tsukui K."/>
            <person name="Nozaki T."/>
        </authorList>
    </citation>
    <scope>NUCLEOTIDE SEQUENCE [LARGE SCALE GENOMIC DNA]</scope>
    <source>
        <strain evidence="9 10">HM1:IMSS clone 6</strain>
    </source>
</reference>
<dbReference type="PROSITE" id="PS50003">
    <property type="entry name" value="PH_DOMAIN"/>
    <property type="match status" value="1"/>
</dbReference>
<dbReference type="VEuPathDB" id="AmoebaDB:EHI7A_164780"/>
<dbReference type="VEuPathDB" id="AmoebaDB:KM1_106540"/>
<keyword evidence="3" id="KW-0445">Lipid transport</keyword>
<dbReference type="SMART" id="SM00233">
    <property type="entry name" value="PH"/>
    <property type="match status" value="1"/>
</dbReference>
<sequence>MSLQYQHPYLSFMALDPSIKKKMPLTQIVAIHDDLISRSTIRGTLLLRNELTKQWYEFYVIVTTPYLLIFESEEKMNKMEYYAIVNICECSIHVRESKMPGFCFKIEALKKTLCYKHGLNGETLSKHNDLFLVFRNENVIKGKEWFTQIENAISLAITKYKTQPTSTVREQFDSSSKIKPSLPPKTFEMIKSTPYINVHSYNEEDIKKVKPLSPSSSLSQINALKTKQIEQIQPVPEIKDTKKQKKEETLKEEKGVINNSLQQSLSHYVLAQNDLKEFFDATEEGKSIIWELLKQVRPGMDLSRITFPSHILEPRSFLVKTTDYFAHIQYFKPISEEPDPGLRMLGLVKWLLSGFYLMPTGIKKPYNPILGETFRTMWKHEDGSRSYLLGEQVSHHPPVSAFYATNRQQGWMGNGYIDFTTKFNGLSASIILGGKIDIYLLNFNEHYTMTFPEALASGFFVGPMLMEIAGKSVFECKETGYKAEVIFNLRGTFSSDKYQTVDAKITKNGEEVYKIWGNYYKELFYCGKDKVKKSLLKIDDIRGKSVPRYTIDMNQQGKMESDKLWIKVTNAIYKGDQITATEEKCILEEAQREEVRKHESEGTVHIPKYFVKDSFLGWKYVDFNNSKFNPDKELGDYEDEYHIKPLLKEQNDCIGDGKQVKEELLTSSNETNNSETLKTDHQSSMNTQNSGDEKCKKVDELKEELNQVEARIKNITFTQNQKTIDIIKQLKKFIVILLSINIVLIALVLKLLLK</sequence>
<dbReference type="VEuPathDB" id="AmoebaDB:EHI8A_187900"/>
<dbReference type="Pfam" id="PF01237">
    <property type="entry name" value="Oxysterol_BP"/>
    <property type="match status" value="1"/>
</dbReference>
<dbReference type="InterPro" id="IPR001849">
    <property type="entry name" value="PH_domain"/>
</dbReference>
<keyword evidence="7" id="KW-1133">Transmembrane helix</keyword>
<dbReference type="Gene3D" id="2.30.29.30">
    <property type="entry name" value="Pleckstrin-homology domain (PH domain)/Phosphotyrosine-binding domain (PTB)"/>
    <property type="match status" value="1"/>
</dbReference>
<dbReference type="Gene3D" id="2.40.160.120">
    <property type="match status" value="1"/>
</dbReference>
<proteinExistence type="inferred from homology"/>
<dbReference type="AlphaFoldDB" id="A0A175JEH3"/>
<feature type="compositionally biased region" description="Polar residues" evidence="6">
    <location>
        <begin position="667"/>
        <end position="690"/>
    </location>
</feature>
<evidence type="ECO:0000256" key="3">
    <source>
        <dbReference type="ARBA" id="ARBA00023055"/>
    </source>
</evidence>
<feature type="domain" description="PH" evidence="8">
    <location>
        <begin position="38"/>
        <end position="154"/>
    </location>
</feature>
<dbReference type="PANTHER" id="PTHR10972">
    <property type="entry name" value="OXYSTEROL-BINDING PROTEIN-RELATED"/>
    <property type="match status" value="1"/>
</dbReference>
<evidence type="ECO:0000313" key="9">
    <source>
        <dbReference type="EMBL" id="GAT91965.1"/>
    </source>
</evidence>
<feature type="transmembrane region" description="Helical" evidence="7">
    <location>
        <begin position="733"/>
        <end position="753"/>
    </location>
</feature>
<keyword evidence="4" id="KW-0446">Lipid-binding</keyword>
<dbReference type="GO" id="GO:0006869">
    <property type="term" value="P:lipid transport"/>
    <property type="evidence" value="ECO:0007669"/>
    <property type="project" value="UniProtKB-KW"/>
</dbReference>
<keyword evidence="7" id="KW-0812">Transmembrane</keyword>
<dbReference type="GO" id="GO:0032934">
    <property type="term" value="F:sterol binding"/>
    <property type="evidence" value="ECO:0007669"/>
    <property type="project" value="TreeGrafter"/>
</dbReference>
<dbReference type="Gene3D" id="1.10.287.2720">
    <property type="match status" value="1"/>
</dbReference>
<dbReference type="Proteomes" id="UP000078387">
    <property type="component" value="Unassembled WGS sequence"/>
</dbReference>
<dbReference type="Gene3D" id="3.30.70.3490">
    <property type="match status" value="1"/>
</dbReference>
<comment type="similarity">
    <text evidence="1 5">Belongs to the OSBP family.</text>
</comment>
<name>A0A175JEH3_ENTHI</name>
<accession>A0A175JEH3</accession>
<dbReference type="GO" id="GO:0005829">
    <property type="term" value="C:cytosol"/>
    <property type="evidence" value="ECO:0007669"/>
    <property type="project" value="TreeGrafter"/>
</dbReference>
<evidence type="ECO:0000256" key="5">
    <source>
        <dbReference type="RuleBase" id="RU003844"/>
    </source>
</evidence>
<organism evidence="9 10">
    <name type="scientific">Entamoeba histolytica</name>
    <dbReference type="NCBI Taxonomy" id="5759"/>
    <lineage>
        <taxon>Eukaryota</taxon>
        <taxon>Amoebozoa</taxon>
        <taxon>Evosea</taxon>
        <taxon>Archamoebae</taxon>
        <taxon>Mastigamoebida</taxon>
        <taxon>Entamoebidae</taxon>
        <taxon>Entamoeba</taxon>
    </lineage>
</organism>
<dbReference type="SUPFAM" id="SSF50729">
    <property type="entry name" value="PH domain-like"/>
    <property type="match status" value="1"/>
</dbReference>
<dbReference type="PANTHER" id="PTHR10972:SF102">
    <property type="entry name" value="OXYSTEROL-BINDING PROTEIN"/>
    <property type="match status" value="1"/>
</dbReference>
<evidence type="ECO:0000313" key="10">
    <source>
        <dbReference type="Proteomes" id="UP000078387"/>
    </source>
</evidence>
<evidence type="ECO:0000256" key="7">
    <source>
        <dbReference type="SAM" id="Phobius"/>
    </source>
</evidence>
<evidence type="ECO:0000256" key="1">
    <source>
        <dbReference type="ARBA" id="ARBA00008842"/>
    </source>
</evidence>
<keyword evidence="7" id="KW-0472">Membrane</keyword>
<dbReference type="InterPro" id="IPR011993">
    <property type="entry name" value="PH-like_dom_sf"/>
</dbReference>
<dbReference type="PROSITE" id="PS01013">
    <property type="entry name" value="OSBP"/>
    <property type="match status" value="1"/>
</dbReference>
<evidence type="ECO:0000256" key="2">
    <source>
        <dbReference type="ARBA" id="ARBA00022448"/>
    </source>
</evidence>
<comment type="caution">
    <text evidence="9">The sequence shown here is derived from an EMBL/GenBank/DDBJ whole genome shotgun (WGS) entry which is preliminary data.</text>
</comment>
<keyword evidence="2" id="KW-0813">Transport</keyword>
<dbReference type="GO" id="GO:0016020">
    <property type="term" value="C:membrane"/>
    <property type="evidence" value="ECO:0007669"/>
    <property type="project" value="TreeGrafter"/>
</dbReference>
<dbReference type="InterPro" id="IPR018494">
    <property type="entry name" value="Oxysterol-bd_CS"/>
</dbReference>
<dbReference type="SUPFAM" id="SSF144000">
    <property type="entry name" value="Oxysterol-binding protein-like"/>
    <property type="match status" value="1"/>
</dbReference>
<dbReference type="EMBL" id="BDEQ01000001">
    <property type="protein sequence ID" value="GAT91965.1"/>
    <property type="molecule type" value="Genomic_DNA"/>
</dbReference>